<accession>A0A7H0GNY6</accession>
<proteinExistence type="predicted"/>
<sequence length="277" mass="30963">MAKLLPGDRIVPVWVDALNFLEGNGREGRNLVLEITDPTRITAADRNVIAVVDDALRVRSQDARQPDLSINTVAATIFPQSMYRRHGRPALYDAFIEKMAKAQKDNTWGTYALRIMRRRAKDPTKWVIPIEQVIDKLTRATTGGHPYQAVYELGVVEPSVDLDPADAFGWEVPTFDVKLDGKLVRNMPCLSHLSFKLTNRDQVDLTAIYRYHYYCQRGLGNLIGLSQLLQFVANESNLKVGSLTCISTQAALDLKSWRQSMPAAKQVLEAVKAAAVP</sequence>
<gene>
    <name evidence="1" type="ORF">H9K75_09205</name>
</gene>
<evidence type="ECO:0000313" key="2">
    <source>
        <dbReference type="Proteomes" id="UP000516028"/>
    </source>
</evidence>
<evidence type="ECO:0000313" key="1">
    <source>
        <dbReference type="EMBL" id="QNP50002.1"/>
    </source>
</evidence>
<dbReference type="KEGG" id="daer:H9K75_09205"/>
<reference evidence="1 2" key="1">
    <citation type="submission" date="2020-08" db="EMBL/GenBank/DDBJ databases">
        <title>Genome sequence of Diaphorobacter aerolatus KACC 16536T.</title>
        <authorList>
            <person name="Hyun D.-W."/>
            <person name="Bae J.-W."/>
        </authorList>
    </citation>
    <scope>NUCLEOTIDE SEQUENCE [LARGE SCALE GENOMIC DNA]</scope>
    <source>
        <strain evidence="1 2">KACC 16536</strain>
    </source>
</reference>
<dbReference type="AlphaFoldDB" id="A0A7H0GNY6"/>
<dbReference type="RefSeq" id="WP_187725542.1">
    <property type="nucleotide sequence ID" value="NZ_CP060783.1"/>
</dbReference>
<organism evidence="1 2">
    <name type="scientific">Diaphorobacter aerolatus</name>
    <dbReference type="NCBI Taxonomy" id="1288495"/>
    <lineage>
        <taxon>Bacteria</taxon>
        <taxon>Pseudomonadati</taxon>
        <taxon>Pseudomonadota</taxon>
        <taxon>Betaproteobacteria</taxon>
        <taxon>Burkholderiales</taxon>
        <taxon>Comamonadaceae</taxon>
        <taxon>Diaphorobacter</taxon>
    </lineage>
</organism>
<keyword evidence="2" id="KW-1185">Reference proteome</keyword>
<dbReference type="Proteomes" id="UP000516028">
    <property type="component" value="Chromosome"/>
</dbReference>
<evidence type="ECO:0008006" key="3">
    <source>
        <dbReference type="Google" id="ProtNLM"/>
    </source>
</evidence>
<protein>
    <recommendedName>
        <fullName evidence="3">Thymidylate synthase</fullName>
    </recommendedName>
</protein>
<name>A0A7H0GNY6_9BURK</name>
<dbReference type="EMBL" id="CP060783">
    <property type="protein sequence ID" value="QNP50002.1"/>
    <property type="molecule type" value="Genomic_DNA"/>
</dbReference>